<dbReference type="RefSeq" id="WP_171331384.1">
    <property type="nucleotide sequence ID" value="NZ_WVRA01000007.1"/>
</dbReference>
<evidence type="ECO:0000256" key="1">
    <source>
        <dbReference type="SAM" id="Phobius"/>
    </source>
</evidence>
<name>A0AA90ZH21_9RHOB</name>
<evidence type="ECO:0000313" key="3">
    <source>
        <dbReference type="Proteomes" id="UP000597886"/>
    </source>
</evidence>
<keyword evidence="1" id="KW-0812">Transmembrane</keyword>
<dbReference type="EMBL" id="WVRA01000007">
    <property type="protein sequence ID" value="NOE19919.1"/>
    <property type="molecule type" value="Genomic_DNA"/>
</dbReference>
<feature type="transmembrane region" description="Helical" evidence="1">
    <location>
        <begin position="6"/>
        <end position="26"/>
    </location>
</feature>
<reference evidence="2" key="1">
    <citation type="submission" date="2019-12" db="EMBL/GenBank/DDBJ databases">
        <title>Ruegeria JWLKs population differentiation of coral mucus and skeleton niches.</title>
        <authorList>
            <person name="Luo D."/>
        </authorList>
    </citation>
    <scope>NUCLEOTIDE SEQUENCE</scope>
    <source>
        <strain evidence="2">HKCCD6181</strain>
    </source>
</reference>
<evidence type="ECO:0000313" key="2">
    <source>
        <dbReference type="EMBL" id="NOE19919.1"/>
    </source>
</evidence>
<protein>
    <submittedName>
        <fullName evidence="2">Uncharacterized protein</fullName>
    </submittedName>
</protein>
<comment type="caution">
    <text evidence="2">The sequence shown here is derived from an EMBL/GenBank/DDBJ whole genome shotgun (WGS) entry which is preliminary data.</text>
</comment>
<dbReference type="Proteomes" id="UP000597886">
    <property type="component" value="Unassembled WGS sequence"/>
</dbReference>
<dbReference type="AlphaFoldDB" id="A0AA90ZH21"/>
<accession>A0AA90ZH21</accession>
<keyword evidence="1" id="KW-0472">Membrane</keyword>
<organism evidence="2 3">
    <name type="scientific">Ruegeria atlantica</name>
    <dbReference type="NCBI Taxonomy" id="81569"/>
    <lineage>
        <taxon>Bacteria</taxon>
        <taxon>Pseudomonadati</taxon>
        <taxon>Pseudomonadota</taxon>
        <taxon>Alphaproteobacteria</taxon>
        <taxon>Rhodobacterales</taxon>
        <taxon>Roseobacteraceae</taxon>
        <taxon>Ruegeria</taxon>
    </lineage>
</organism>
<gene>
    <name evidence="2" type="ORF">GS634_17480</name>
</gene>
<keyword evidence="1" id="KW-1133">Transmembrane helix</keyword>
<proteinExistence type="predicted"/>
<feature type="transmembrane region" description="Helical" evidence="1">
    <location>
        <begin position="144"/>
        <end position="162"/>
    </location>
</feature>
<feature type="transmembrane region" description="Helical" evidence="1">
    <location>
        <begin position="113"/>
        <end position="132"/>
    </location>
</feature>
<sequence length="178" mass="20387">MILETLRLFFLFVVAVSILPLSILAARNYARSKRAIVEGMARLDEETLDRLGWEAREYIGTFDLFAPFRMGWAAWGLAVQKQSAVLQRILLQGLPDSVVLPDEIRRSLRRYRCFFWLFFAPVAVLVLFFAFIRLSHVLADFSGLPVSLCFILLGAGSGVWIFTPLEKFQKWPEIEDPS</sequence>